<sequence>REINKFCELIDDNNSIYLDDAVAIKTGYKGRLIPPGYFMSITNRAISQFFIIIGPEFYQKFATGVIHTSSEVEFYSPMLLNKKYKVKIDLTEPVKKTGKKGTYYSIVFKTSILDENDTIYAIDNHEFFIKLAGDR</sequence>
<proteinExistence type="predicted"/>
<dbReference type="InterPro" id="IPR039569">
    <property type="entry name" value="FAS1-like_DH_region"/>
</dbReference>
<accession>X1A0B2</accession>
<organism evidence="2">
    <name type="scientific">marine sediment metagenome</name>
    <dbReference type="NCBI Taxonomy" id="412755"/>
    <lineage>
        <taxon>unclassified sequences</taxon>
        <taxon>metagenomes</taxon>
        <taxon>ecological metagenomes</taxon>
    </lineage>
</organism>
<feature type="non-terminal residue" evidence="2">
    <location>
        <position position="1"/>
    </location>
</feature>
<dbReference type="AlphaFoldDB" id="X1A0B2"/>
<dbReference type="Gene3D" id="3.10.129.10">
    <property type="entry name" value="Hotdog Thioesterase"/>
    <property type="match status" value="1"/>
</dbReference>
<gene>
    <name evidence="2" type="ORF">S01H4_10314</name>
</gene>
<comment type="caution">
    <text evidence="2">The sequence shown here is derived from an EMBL/GenBank/DDBJ whole genome shotgun (WGS) entry which is preliminary data.</text>
</comment>
<protein>
    <recommendedName>
        <fullName evidence="1">FAS1-like dehydratase domain-containing protein</fullName>
    </recommendedName>
</protein>
<name>X1A0B2_9ZZZZ</name>
<dbReference type="SUPFAM" id="SSF54637">
    <property type="entry name" value="Thioesterase/thiol ester dehydrase-isomerase"/>
    <property type="match status" value="1"/>
</dbReference>
<reference evidence="2" key="1">
    <citation type="journal article" date="2014" name="Front. Microbiol.">
        <title>High frequency of phylogenetically diverse reductive dehalogenase-homologous genes in deep subseafloor sedimentary metagenomes.</title>
        <authorList>
            <person name="Kawai M."/>
            <person name="Futagami T."/>
            <person name="Toyoda A."/>
            <person name="Takaki Y."/>
            <person name="Nishi S."/>
            <person name="Hori S."/>
            <person name="Arai W."/>
            <person name="Tsubouchi T."/>
            <person name="Morono Y."/>
            <person name="Uchiyama I."/>
            <person name="Ito T."/>
            <person name="Fujiyama A."/>
            <person name="Inagaki F."/>
            <person name="Takami H."/>
        </authorList>
    </citation>
    <scope>NUCLEOTIDE SEQUENCE</scope>
    <source>
        <strain evidence="2">Expedition CK06-06</strain>
    </source>
</reference>
<feature type="domain" description="FAS1-like dehydratase" evidence="1">
    <location>
        <begin position="2"/>
        <end position="117"/>
    </location>
</feature>
<dbReference type="EMBL" id="BART01003917">
    <property type="protein sequence ID" value="GAG63572.1"/>
    <property type="molecule type" value="Genomic_DNA"/>
</dbReference>
<evidence type="ECO:0000259" key="1">
    <source>
        <dbReference type="Pfam" id="PF13452"/>
    </source>
</evidence>
<evidence type="ECO:0000313" key="2">
    <source>
        <dbReference type="EMBL" id="GAG63572.1"/>
    </source>
</evidence>
<dbReference type="InterPro" id="IPR029069">
    <property type="entry name" value="HotDog_dom_sf"/>
</dbReference>
<dbReference type="Pfam" id="PF13452">
    <property type="entry name" value="FAS1_DH_region"/>
    <property type="match status" value="1"/>
</dbReference>